<reference evidence="3" key="2">
    <citation type="submission" date="2024-10" db="UniProtKB">
        <authorList>
            <consortium name="EnsemblProtists"/>
        </authorList>
    </citation>
    <scope>IDENTIFICATION</scope>
</reference>
<dbReference type="PaxDb" id="2903-EOD11366"/>
<sequence>MSANIERALVQEEEEDAELQARRVELIAAATHKSDATAKSAEESERRKRKEEEEAAAEAKARESARLDYCWPESLWWSVQCCLSYSCLRLTSAGARQRRHRKEDIERDTTQLEEEIEEARRESEQVKAARAMRAEAGGASLVGKMIEVEGRVGKVVEKVSRYGQISVDAKSTLHKIQFIDEDSTELVHLSKSESTSTKAKGFKFILKEGSRDSR</sequence>
<keyword evidence="1" id="KW-0175">Coiled coil</keyword>
<evidence type="ECO:0000313" key="3">
    <source>
        <dbReference type="EnsemblProtists" id="EOD11366"/>
    </source>
</evidence>
<accession>A0A0D3IJD1</accession>
<feature type="region of interest" description="Disordered" evidence="2">
    <location>
        <begin position="29"/>
        <end position="56"/>
    </location>
</feature>
<evidence type="ECO:0000256" key="1">
    <source>
        <dbReference type="SAM" id="Coils"/>
    </source>
</evidence>
<name>A0A0D3IJD1_EMIH1</name>
<dbReference type="HOGENOM" id="CLU_1291082_0_0_1"/>
<dbReference type="AlphaFoldDB" id="A0A0D3IJD1"/>
<feature type="coiled-coil region" evidence="1">
    <location>
        <begin position="95"/>
        <end position="132"/>
    </location>
</feature>
<dbReference type="Proteomes" id="UP000013827">
    <property type="component" value="Unassembled WGS sequence"/>
</dbReference>
<dbReference type="KEGG" id="ehx:EMIHUDRAFT_214706"/>
<dbReference type="RefSeq" id="XP_005763795.1">
    <property type="nucleotide sequence ID" value="XM_005763738.1"/>
</dbReference>
<evidence type="ECO:0000313" key="4">
    <source>
        <dbReference type="Proteomes" id="UP000013827"/>
    </source>
</evidence>
<dbReference type="GeneID" id="17257477"/>
<feature type="compositionally biased region" description="Basic and acidic residues" evidence="2">
    <location>
        <begin position="32"/>
        <end position="56"/>
    </location>
</feature>
<reference evidence="4" key="1">
    <citation type="journal article" date="2013" name="Nature">
        <title>Pan genome of the phytoplankton Emiliania underpins its global distribution.</title>
        <authorList>
            <person name="Read B.A."/>
            <person name="Kegel J."/>
            <person name="Klute M.J."/>
            <person name="Kuo A."/>
            <person name="Lefebvre S.C."/>
            <person name="Maumus F."/>
            <person name="Mayer C."/>
            <person name="Miller J."/>
            <person name="Monier A."/>
            <person name="Salamov A."/>
            <person name="Young J."/>
            <person name="Aguilar M."/>
            <person name="Claverie J.M."/>
            <person name="Frickenhaus S."/>
            <person name="Gonzalez K."/>
            <person name="Herman E.K."/>
            <person name="Lin Y.C."/>
            <person name="Napier J."/>
            <person name="Ogata H."/>
            <person name="Sarno A.F."/>
            <person name="Shmutz J."/>
            <person name="Schroeder D."/>
            <person name="de Vargas C."/>
            <person name="Verret F."/>
            <person name="von Dassow P."/>
            <person name="Valentin K."/>
            <person name="Van de Peer Y."/>
            <person name="Wheeler G."/>
            <person name="Dacks J.B."/>
            <person name="Delwiche C.F."/>
            <person name="Dyhrman S.T."/>
            <person name="Glockner G."/>
            <person name="John U."/>
            <person name="Richards T."/>
            <person name="Worden A.Z."/>
            <person name="Zhang X."/>
            <person name="Grigoriev I.V."/>
            <person name="Allen A.E."/>
            <person name="Bidle K."/>
            <person name="Borodovsky M."/>
            <person name="Bowler C."/>
            <person name="Brownlee C."/>
            <person name="Cock J.M."/>
            <person name="Elias M."/>
            <person name="Gladyshev V.N."/>
            <person name="Groth M."/>
            <person name="Guda C."/>
            <person name="Hadaegh A."/>
            <person name="Iglesias-Rodriguez M.D."/>
            <person name="Jenkins J."/>
            <person name="Jones B.M."/>
            <person name="Lawson T."/>
            <person name="Leese F."/>
            <person name="Lindquist E."/>
            <person name="Lobanov A."/>
            <person name="Lomsadze A."/>
            <person name="Malik S.B."/>
            <person name="Marsh M.E."/>
            <person name="Mackinder L."/>
            <person name="Mock T."/>
            <person name="Mueller-Roeber B."/>
            <person name="Pagarete A."/>
            <person name="Parker M."/>
            <person name="Probert I."/>
            <person name="Quesneville H."/>
            <person name="Raines C."/>
            <person name="Rensing S.A."/>
            <person name="Riano-Pachon D.M."/>
            <person name="Richier S."/>
            <person name="Rokitta S."/>
            <person name="Shiraiwa Y."/>
            <person name="Soanes D.M."/>
            <person name="van der Giezen M."/>
            <person name="Wahlund T.M."/>
            <person name="Williams B."/>
            <person name="Wilson W."/>
            <person name="Wolfe G."/>
            <person name="Wurch L.L."/>
        </authorList>
    </citation>
    <scope>NUCLEOTIDE SEQUENCE</scope>
</reference>
<dbReference type="EnsemblProtists" id="EOD11366">
    <property type="protein sequence ID" value="EOD11366"/>
    <property type="gene ID" value="EMIHUDRAFT_214706"/>
</dbReference>
<protein>
    <submittedName>
        <fullName evidence="3">Uncharacterized protein</fullName>
    </submittedName>
</protein>
<keyword evidence="4" id="KW-1185">Reference proteome</keyword>
<evidence type="ECO:0000256" key="2">
    <source>
        <dbReference type="SAM" id="MobiDB-lite"/>
    </source>
</evidence>
<proteinExistence type="predicted"/>
<organism evidence="3 4">
    <name type="scientific">Emiliania huxleyi (strain CCMP1516)</name>
    <dbReference type="NCBI Taxonomy" id="280463"/>
    <lineage>
        <taxon>Eukaryota</taxon>
        <taxon>Haptista</taxon>
        <taxon>Haptophyta</taxon>
        <taxon>Prymnesiophyceae</taxon>
        <taxon>Isochrysidales</taxon>
        <taxon>Noelaerhabdaceae</taxon>
        <taxon>Emiliania</taxon>
    </lineage>
</organism>